<dbReference type="InterPro" id="IPR050515">
    <property type="entry name" value="Beta-lactam/transpept"/>
</dbReference>
<dbReference type="PANTHER" id="PTHR30627:SF1">
    <property type="entry name" value="PEPTIDOGLYCAN D,D-TRANSPEPTIDASE FTSI"/>
    <property type="match status" value="1"/>
</dbReference>
<dbReference type="Gene3D" id="3.30.10.20">
    <property type="match status" value="1"/>
</dbReference>
<dbReference type="GO" id="GO:0071555">
    <property type="term" value="P:cell wall organization"/>
    <property type="evidence" value="ECO:0007669"/>
    <property type="project" value="TreeGrafter"/>
</dbReference>
<dbReference type="GO" id="GO:0008658">
    <property type="term" value="F:penicillin binding"/>
    <property type="evidence" value="ECO:0007669"/>
    <property type="project" value="InterPro"/>
</dbReference>
<dbReference type="SUPFAM" id="SSF54184">
    <property type="entry name" value="Penicillin-binding protein 2x (pbp-2x), c-terminal domain"/>
    <property type="match status" value="2"/>
</dbReference>
<feature type="domain" description="PASTA" evidence="4">
    <location>
        <begin position="663"/>
        <end position="723"/>
    </location>
</feature>
<comment type="similarity">
    <text evidence="2">Belongs to the transpeptidase family.</text>
</comment>
<dbReference type="Proteomes" id="UP000183461">
    <property type="component" value="Unassembled WGS sequence"/>
</dbReference>
<dbReference type="SUPFAM" id="SSF56601">
    <property type="entry name" value="beta-lactamase/transpeptidase-like"/>
    <property type="match status" value="1"/>
</dbReference>
<evidence type="ECO:0000259" key="4">
    <source>
        <dbReference type="PROSITE" id="PS51178"/>
    </source>
</evidence>
<dbReference type="Pfam" id="PF03717">
    <property type="entry name" value="PBP_dimer"/>
    <property type="match status" value="1"/>
</dbReference>
<proteinExistence type="inferred from homology"/>
<dbReference type="PROSITE" id="PS51178">
    <property type="entry name" value="PASTA"/>
    <property type="match status" value="2"/>
</dbReference>
<dbReference type="AlphaFoldDB" id="A0A1K1P6L0"/>
<dbReference type="InterPro" id="IPR012338">
    <property type="entry name" value="Beta-lactam/transpept-like"/>
</dbReference>
<evidence type="ECO:0000313" key="6">
    <source>
        <dbReference type="Proteomes" id="UP000183461"/>
    </source>
</evidence>
<dbReference type="Gene3D" id="3.90.1310.10">
    <property type="entry name" value="Penicillin-binding protein 2a (Domain 2)"/>
    <property type="match status" value="1"/>
</dbReference>
<dbReference type="SMART" id="SM00740">
    <property type="entry name" value="PASTA"/>
    <property type="match status" value="2"/>
</dbReference>
<evidence type="ECO:0000313" key="5">
    <source>
        <dbReference type="EMBL" id="SFW43137.1"/>
    </source>
</evidence>
<gene>
    <name evidence="5" type="ORF">SAMN02910280_2522</name>
</gene>
<evidence type="ECO:0000256" key="2">
    <source>
        <dbReference type="ARBA" id="ARBA00007171"/>
    </source>
</evidence>
<evidence type="ECO:0000256" key="3">
    <source>
        <dbReference type="ARBA" id="ARBA00023136"/>
    </source>
</evidence>
<dbReference type="InterPro" id="IPR005543">
    <property type="entry name" value="PASTA_dom"/>
</dbReference>
<organism evidence="5 6">
    <name type="scientific">Ruminococcus flavefaciens</name>
    <dbReference type="NCBI Taxonomy" id="1265"/>
    <lineage>
        <taxon>Bacteria</taxon>
        <taxon>Bacillati</taxon>
        <taxon>Bacillota</taxon>
        <taxon>Clostridia</taxon>
        <taxon>Eubacteriales</taxon>
        <taxon>Oscillospiraceae</taxon>
        <taxon>Ruminococcus</taxon>
    </lineage>
</organism>
<dbReference type="InterPro" id="IPR005311">
    <property type="entry name" value="PBP_dimer"/>
</dbReference>
<protein>
    <submittedName>
        <fullName evidence="5">Stage V sporulation protein D (Sporulation-specific penicillin-binding protein)</fullName>
    </submittedName>
</protein>
<dbReference type="SUPFAM" id="SSF56519">
    <property type="entry name" value="Penicillin binding protein dimerisation domain"/>
    <property type="match status" value="1"/>
</dbReference>
<name>A0A1K1P6L0_RUMFL</name>
<dbReference type="InterPro" id="IPR036138">
    <property type="entry name" value="PBP_dimer_sf"/>
</dbReference>
<dbReference type="GO" id="GO:0005886">
    <property type="term" value="C:plasma membrane"/>
    <property type="evidence" value="ECO:0007669"/>
    <property type="project" value="TreeGrafter"/>
</dbReference>
<dbReference type="Gene3D" id="3.40.710.10">
    <property type="entry name" value="DD-peptidase/beta-lactamase superfamily"/>
    <property type="match status" value="1"/>
</dbReference>
<reference evidence="6" key="1">
    <citation type="submission" date="2016-11" db="EMBL/GenBank/DDBJ databases">
        <authorList>
            <person name="Varghese N."/>
            <person name="Submissions S."/>
        </authorList>
    </citation>
    <scope>NUCLEOTIDE SEQUENCE [LARGE SCALE GENOMIC DNA]</scope>
    <source>
        <strain evidence="6">YL228</strain>
    </source>
</reference>
<comment type="subcellular location">
    <subcellularLocation>
        <location evidence="1">Membrane</location>
    </subcellularLocation>
</comment>
<feature type="domain" description="PASTA" evidence="4">
    <location>
        <begin position="727"/>
        <end position="792"/>
    </location>
</feature>
<dbReference type="InterPro" id="IPR001460">
    <property type="entry name" value="PCN-bd_Tpept"/>
</dbReference>
<sequence length="797" mass="88388">MINTNPSNAMRFRSKIVMTAAFSVLFAAVAGNFFKISVLDNKKYQNMANDQHFGSVSISAHRGSIYDSKGVAFAKSATVYKIFIDPKSFKEDLERLEKLINKRTVDIANGTYTPVLDEDGNDKNKLPASIDEFKNDAVAFLSVKLGITPEEITKAMDQDTQYIVLQEQVEKPIADEIDNYFNEWGFVSIRNEEDTKRYYPQKDLAASVIGFTNGNVAYGIESSYDKYLSGIDGRTISAVDSNGNALPYRYSKTFEPKEGNDVYLTIDREIQYILEKNLEDMVRTHYVKNRACAILMDPKTGAVYGMATYPTFDLNEPFKVSDQTIFNKIFAEKNITDPTEKDFKEYTPEARERMWKNKCITETYEPGSVYKVITSSAAIEENVIDIEHDSFYCEGFKKFEGHKANIDCWKLAPGHGMQTFQEALTNSCNPAFMDIGAKLGKDKFCYYFDAFGFREPTGIDLPAEVGGNNISADKMSPVDLAVSAFGQCETITPMEMITACCASINGGYLLKPYVVDKVVDSDGNIVLKNERTVRRQVISEDTSAKMRNALYNVVVGNGAGNVNIKGYAIGGKSGTSQRLSETSRYEEIKEQEDATLQEYGASYVCFTPADDPELILLVLADMPDKSGDGYYGSKCAVPTARNILTEVLPYLGKSPEYNEQELKNLDVKVPLLKGASIDEAIKTLDGMGVKYEKIGNGIEVVDQSPLTGKAIAKDGCVYLYTEKVNYADTLVTVPYLYGCSPSVANQIINDSGLNYTTKGASVERDGATVNSQSIQEGKQVPRGTTIELEFMVNEMSD</sequence>
<dbReference type="RefSeq" id="WP_143186578.1">
    <property type="nucleotide sequence ID" value="NZ_FPIP01000007.1"/>
</dbReference>
<dbReference type="CDD" id="cd06576">
    <property type="entry name" value="PASTA_Pbp2x-like_1"/>
    <property type="match status" value="1"/>
</dbReference>
<dbReference type="Pfam" id="PF03793">
    <property type="entry name" value="PASTA"/>
    <property type="match status" value="2"/>
</dbReference>
<dbReference type="Pfam" id="PF00905">
    <property type="entry name" value="Transpeptidase"/>
    <property type="match status" value="1"/>
</dbReference>
<accession>A0A1K1P6L0</accession>
<evidence type="ECO:0000256" key="1">
    <source>
        <dbReference type="ARBA" id="ARBA00004370"/>
    </source>
</evidence>
<keyword evidence="3" id="KW-0472">Membrane</keyword>
<dbReference type="EMBL" id="FPIP01000007">
    <property type="protein sequence ID" value="SFW43137.1"/>
    <property type="molecule type" value="Genomic_DNA"/>
</dbReference>
<dbReference type="PANTHER" id="PTHR30627">
    <property type="entry name" value="PEPTIDOGLYCAN D,D-TRANSPEPTIDASE"/>
    <property type="match status" value="1"/>
</dbReference>